<name>A0ABP0JJW4_9DINO</name>
<dbReference type="PANTHER" id="PTHR43217:SF1">
    <property type="entry name" value="SUCCINATE SEMIALDEHYDE DEHYDROGENASE [NAD(P)+] SAD"/>
    <property type="match status" value="1"/>
</dbReference>
<evidence type="ECO:0000256" key="1">
    <source>
        <dbReference type="ARBA" id="ARBA00023002"/>
    </source>
</evidence>
<dbReference type="PROSITE" id="PS00070">
    <property type="entry name" value="ALDEHYDE_DEHYDR_CYS"/>
    <property type="match status" value="1"/>
</dbReference>
<dbReference type="InterPro" id="IPR016162">
    <property type="entry name" value="Ald_DH_N"/>
</dbReference>
<dbReference type="PANTHER" id="PTHR43217">
    <property type="entry name" value="SUCCINATE SEMIALDEHYDE DEHYDROGENASE [NAD(P)+] SAD"/>
    <property type="match status" value="1"/>
</dbReference>
<accession>A0ABP0JJW4</accession>
<dbReference type="InterPro" id="IPR015590">
    <property type="entry name" value="Aldehyde_DH_dom"/>
</dbReference>
<organism evidence="3 4">
    <name type="scientific">Durusdinium trenchii</name>
    <dbReference type="NCBI Taxonomy" id="1381693"/>
    <lineage>
        <taxon>Eukaryota</taxon>
        <taxon>Sar</taxon>
        <taxon>Alveolata</taxon>
        <taxon>Dinophyceae</taxon>
        <taxon>Suessiales</taxon>
        <taxon>Symbiodiniaceae</taxon>
        <taxon>Durusdinium</taxon>
    </lineage>
</organism>
<dbReference type="Gene3D" id="3.40.605.10">
    <property type="entry name" value="Aldehyde Dehydrogenase, Chain A, domain 1"/>
    <property type="match status" value="1"/>
</dbReference>
<dbReference type="Proteomes" id="UP001642484">
    <property type="component" value="Unassembled WGS sequence"/>
</dbReference>
<comment type="caution">
    <text evidence="3">The sequence shown here is derived from an EMBL/GenBank/DDBJ whole genome shotgun (WGS) entry which is preliminary data.</text>
</comment>
<dbReference type="Pfam" id="PF00171">
    <property type="entry name" value="Aldedh"/>
    <property type="match status" value="1"/>
</dbReference>
<dbReference type="SUPFAM" id="SSF53720">
    <property type="entry name" value="ALDH-like"/>
    <property type="match status" value="1"/>
</dbReference>
<gene>
    <name evidence="3" type="ORF">CCMP2556_LOCUS11775</name>
</gene>
<dbReference type="InterPro" id="IPR016161">
    <property type="entry name" value="Ald_DH/histidinol_DH"/>
</dbReference>
<dbReference type="InterPro" id="IPR047110">
    <property type="entry name" value="GABD/Sad-like"/>
</dbReference>
<evidence type="ECO:0000313" key="4">
    <source>
        <dbReference type="Proteomes" id="UP001642484"/>
    </source>
</evidence>
<proteinExistence type="predicted"/>
<feature type="domain" description="Aldehyde dehydrogenase" evidence="2">
    <location>
        <begin position="38"/>
        <end position="489"/>
    </location>
</feature>
<dbReference type="Gene3D" id="3.40.309.10">
    <property type="entry name" value="Aldehyde Dehydrogenase, Chain A, domain 2"/>
    <property type="match status" value="1"/>
</dbReference>
<dbReference type="InterPro" id="IPR016163">
    <property type="entry name" value="Ald_DH_C"/>
</dbReference>
<evidence type="ECO:0000313" key="3">
    <source>
        <dbReference type="EMBL" id="CAK9014633.1"/>
    </source>
</evidence>
<dbReference type="InterPro" id="IPR016160">
    <property type="entry name" value="Ald_DH_CS_CYS"/>
</dbReference>
<sequence length="492" mass="53316">ILRHDFVLPLGPTCDMSCFRPRAARAALGLARHRRCAATFPQVNPRNGQTFHVYEAMSEDTVGQIVEKANVAFQEWRQVPAAERVAALAPLAERLRHRADEAAELMCQEMGKPLAQGKAEVMKCAYLVDWYAENGAEFLKDTEYPALPGFQKSFVTYQPLGLILSIMPWNFPMWQVVRMGVPTLMAGNGVLLKHAPNCFGSSLLCEELLKDLLPDGLFRSMILDVPQTNKVLEHPSIQGVALTGSEVAGRAVAAKAGSLLKKAVVELGGSDAYAILADCDLDMAAEAVVNARVANSGQTCIAPKRAIVEKSVKAAFEQKVVEKISRKKYGVDYGPLVHPVGRDQVAKQVVETQSQGAKLLCGGPDVKVPTSDCGKSFFPPTVLTDVRPGMTAFETEIFGPVISIIEAEDELEVIRLANQTHYGLAGAIFTSDLQKGERMAVKDIDAGMCFVNDFVRSDPSLPFGGVKSSGLGRECAAFGMLEFVNVKTICVK</sequence>
<protein>
    <recommendedName>
        <fullName evidence="2">Aldehyde dehydrogenase domain-containing protein</fullName>
    </recommendedName>
</protein>
<keyword evidence="4" id="KW-1185">Reference proteome</keyword>
<reference evidence="3 4" key="1">
    <citation type="submission" date="2024-02" db="EMBL/GenBank/DDBJ databases">
        <authorList>
            <person name="Chen Y."/>
            <person name="Shah S."/>
            <person name="Dougan E. K."/>
            <person name="Thang M."/>
            <person name="Chan C."/>
        </authorList>
    </citation>
    <scope>NUCLEOTIDE SEQUENCE [LARGE SCALE GENOMIC DNA]</scope>
</reference>
<evidence type="ECO:0000259" key="2">
    <source>
        <dbReference type="Pfam" id="PF00171"/>
    </source>
</evidence>
<dbReference type="EMBL" id="CAXAMN010005581">
    <property type="protein sequence ID" value="CAK9014633.1"/>
    <property type="molecule type" value="Genomic_DNA"/>
</dbReference>
<feature type="non-terminal residue" evidence="3">
    <location>
        <position position="1"/>
    </location>
</feature>
<keyword evidence="1" id="KW-0560">Oxidoreductase</keyword>